<dbReference type="OrthoDB" id="1668230at2759"/>
<evidence type="ECO:0000259" key="1">
    <source>
        <dbReference type="PROSITE" id="PS50011"/>
    </source>
</evidence>
<dbReference type="EMBL" id="ML979132">
    <property type="protein sequence ID" value="KAF1921826.1"/>
    <property type="molecule type" value="Genomic_DNA"/>
</dbReference>
<dbReference type="PROSITE" id="PS50011">
    <property type="entry name" value="PROTEIN_KINASE_DOM"/>
    <property type="match status" value="1"/>
</dbReference>
<dbReference type="Pfam" id="PF00069">
    <property type="entry name" value="Pkinase"/>
    <property type="match status" value="1"/>
</dbReference>
<accession>A0A6A5R4Y7</accession>
<dbReference type="Proteomes" id="UP000800096">
    <property type="component" value="Unassembled WGS sequence"/>
</dbReference>
<dbReference type="GO" id="GO:0005524">
    <property type="term" value="F:ATP binding"/>
    <property type="evidence" value="ECO:0007669"/>
    <property type="project" value="InterPro"/>
</dbReference>
<dbReference type="InterPro" id="IPR000719">
    <property type="entry name" value="Prot_kinase_dom"/>
</dbReference>
<dbReference type="AlphaFoldDB" id="A0A6A5R4Y7"/>
<sequence>MSIAVVRYPSYGALRKGLVLKSPRTVVPEEMHDEMSNAFNVEEQLLKRLGTHPNIVQYRGPSRTGEGMKEGLLFDEANCGNLESYMDKNKEIDDALREKWSLQITEALAHVHKKNVIHSNLGPTNVLVHQTGNQTASLLLADFGGSRCLPLGLDGQMLPNLPFHDPKSDYTSTRLDVFSLGVLLYLINAGQYPYHQGPAPQNEERFQYGRRVQALFKEGNFPDLSGVQFGAVISGCCVGRRFETAGEVVEALKLEIRWSIGWYLLWNILQKASSQRYGGTMT</sequence>
<evidence type="ECO:0000313" key="2">
    <source>
        <dbReference type="EMBL" id="KAF1921826.1"/>
    </source>
</evidence>
<dbReference type="PANTHER" id="PTHR44329">
    <property type="entry name" value="SERINE/THREONINE-PROTEIN KINASE TNNI3K-RELATED"/>
    <property type="match status" value="1"/>
</dbReference>
<gene>
    <name evidence="2" type="ORF">BDU57DRAFT_592526</name>
</gene>
<dbReference type="SUPFAM" id="SSF56112">
    <property type="entry name" value="Protein kinase-like (PK-like)"/>
    <property type="match status" value="1"/>
</dbReference>
<dbReference type="InterPro" id="IPR051681">
    <property type="entry name" value="Ser/Thr_Kinases-Pseudokinases"/>
</dbReference>
<dbReference type="InterPro" id="IPR011009">
    <property type="entry name" value="Kinase-like_dom_sf"/>
</dbReference>
<keyword evidence="2" id="KW-0808">Transferase</keyword>
<reference evidence="2" key="1">
    <citation type="journal article" date="2020" name="Stud. Mycol.">
        <title>101 Dothideomycetes genomes: a test case for predicting lifestyles and emergence of pathogens.</title>
        <authorList>
            <person name="Haridas S."/>
            <person name="Albert R."/>
            <person name="Binder M."/>
            <person name="Bloem J."/>
            <person name="Labutti K."/>
            <person name="Salamov A."/>
            <person name="Andreopoulos B."/>
            <person name="Baker S."/>
            <person name="Barry K."/>
            <person name="Bills G."/>
            <person name="Bluhm B."/>
            <person name="Cannon C."/>
            <person name="Castanera R."/>
            <person name="Culley D."/>
            <person name="Daum C."/>
            <person name="Ezra D."/>
            <person name="Gonzalez J."/>
            <person name="Henrissat B."/>
            <person name="Kuo A."/>
            <person name="Liang C."/>
            <person name="Lipzen A."/>
            <person name="Lutzoni F."/>
            <person name="Magnuson J."/>
            <person name="Mondo S."/>
            <person name="Nolan M."/>
            <person name="Ohm R."/>
            <person name="Pangilinan J."/>
            <person name="Park H.-J."/>
            <person name="Ramirez L."/>
            <person name="Alfaro M."/>
            <person name="Sun H."/>
            <person name="Tritt A."/>
            <person name="Yoshinaga Y."/>
            <person name="Zwiers L.-H."/>
            <person name="Turgeon B."/>
            <person name="Goodwin S."/>
            <person name="Spatafora J."/>
            <person name="Crous P."/>
            <person name="Grigoriev I."/>
        </authorList>
    </citation>
    <scope>NUCLEOTIDE SEQUENCE</scope>
    <source>
        <strain evidence="2">HMLAC05119</strain>
    </source>
</reference>
<name>A0A6A5R4Y7_AMPQU</name>
<proteinExistence type="predicted"/>
<keyword evidence="3" id="KW-1185">Reference proteome</keyword>
<dbReference type="Gene3D" id="1.10.510.10">
    <property type="entry name" value="Transferase(Phosphotransferase) domain 1"/>
    <property type="match status" value="1"/>
</dbReference>
<organism evidence="2 3">
    <name type="scientific">Ampelomyces quisqualis</name>
    <name type="common">Powdery mildew agent</name>
    <dbReference type="NCBI Taxonomy" id="50730"/>
    <lineage>
        <taxon>Eukaryota</taxon>
        <taxon>Fungi</taxon>
        <taxon>Dikarya</taxon>
        <taxon>Ascomycota</taxon>
        <taxon>Pezizomycotina</taxon>
        <taxon>Dothideomycetes</taxon>
        <taxon>Pleosporomycetidae</taxon>
        <taxon>Pleosporales</taxon>
        <taxon>Pleosporineae</taxon>
        <taxon>Phaeosphaeriaceae</taxon>
        <taxon>Ampelomyces</taxon>
    </lineage>
</organism>
<evidence type="ECO:0000313" key="3">
    <source>
        <dbReference type="Proteomes" id="UP000800096"/>
    </source>
</evidence>
<dbReference type="GO" id="GO:0004674">
    <property type="term" value="F:protein serine/threonine kinase activity"/>
    <property type="evidence" value="ECO:0007669"/>
    <property type="project" value="TreeGrafter"/>
</dbReference>
<protein>
    <submittedName>
        <fullName evidence="2">Kinase-like domain-containing protein</fullName>
    </submittedName>
</protein>
<keyword evidence="2" id="KW-0418">Kinase</keyword>
<feature type="domain" description="Protein kinase" evidence="1">
    <location>
        <begin position="1"/>
        <end position="282"/>
    </location>
</feature>
<dbReference type="CDD" id="cd00180">
    <property type="entry name" value="PKc"/>
    <property type="match status" value="1"/>
</dbReference>